<dbReference type="Proteomes" id="UP000193570">
    <property type="component" value="Unassembled WGS sequence"/>
</dbReference>
<dbReference type="EMBL" id="FWFK01000004">
    <property type="protein sequence ID" value="SLN53230.1"/>
    <property type="molecule type" value="Genomic_DNA"/>
</dbReference>
<dbReference type="InterPro" id="IPR027417">
    <property type="entry name" value="P-loop_NTPase"/>
</dbReference>
<dbReference type="SMART" id="SM00382">
    <property type="entry name" value="AAA"/>
    <property type="match status" value="1"/>
</dbReference>
<dbReference type="PANTHER" id="PTHR43820:SF2">
    <property type="entry name" value="ABC TRANSPORTER ATP-BINDING PROTEIN"/>
    <property type="match status" value="1"/>
</dbReference>
<feature type="domain" description="ABC transporter" evidence="6">
    <location>
        <begin position="4"/>
        <end position="235"/>
    </location>
</feature>
<keyword evidence="3" id="KW-0547">Nucleotide-binding</keyword>
<dbReference type="PANTHER" id="PTHR43820">
    <property type="entry name" value="HIGH-AFFINITY BRANCHED-CHAIN AMINO ACID TRANSPORT ATP-BINDING PROTEIN LIVF"/>
    <property type="match status" value="1"/>
</dbReference>
<evidence type="ECO:0000256" key="5">
    <source>
        <dbReference type="ARBA" id="ARBA00022970"/>
    </source>
</evidence>
<sequence>MSLLDVRDIDSSYGRAQVLHGVSMTAEAGQIVAILGRNGAGKSSTLKAIMQLLPPHRGRVTFRDTDVTGWPPYRVARTGIGYVPEDRRVFTQLTVRENLEVGRRPAGPNGPGWTEDALFDLFPNLAERRDAPGRSLSGGEQQMLSVARTLMGNPALVLLDEPSEGLAPVIVSQMARAIARLRDEGLTVVLSEQNLAFARAVSDRALVLDHGTVRFDGSFDALEADPNIRDTYLSVSATSTP</sequence>
<dbReference type="PROSITE" id="PS00211">
    <property type="entry name" value="ABC_TRANSPORTER_1"/>
    <property type="match status" value="1"/>
</dbReference>
<dbReference type="CDD" id="cd03224">
    <property type="entry name" value="ABC_TM1139_LivF_branched"/>
    <property type="match status" value="1"/>
</dbReference>
<dbReference type="Pfam" id="PF00005">
    <property type="entry name" value="ABC_tran"/>
    <property type="match status" value="1"/>
</dbReference>
<dbReference type="GO" id="GO:0015807">
    <property type="term" value="P:L-amino acid transport"/>
    <property type="evidence" value="ECO:0007669"/>
    <property type="project" value="TreeGrafter"/>
</dbReference>
<dbReference type="GO" id="GO:0015658">
    <property type="term" value="F:branched-chain amino acid transmembrane transporter activity"/>
    <property type="evidence" value="ECO:0007669"/>
    <property type="project" value="TreeGrafter"/>
</dbReference>
<evidence type="ECO:0000256" key="3">
    <source>
        <dbReference type="ARBA" id="ARBA00022741"/>
    </source>
</evidence>
<organism evidence="7 8">
    <name type="scientific">Roseivivax jejudonensis</name>
    <dbReference type="NCBI Taxonomy" id="1529041"/>
    <lineage>
        <taxon>Bacteria</taxon>
        <taxon>Pseudomonadati</taxon>
        <taxon>Pseudomonadota</taxon>
        <taxon>Alphaproteobacteria</taxon>
        <taxon>Rhodobacterales</taxon>
        <taxon>Roseobacteraceae</taxon>
        <taxon>Roseivivax</taxon>
    </lineage>
</organism>
<keyword evidence="5" id="KW-0029">Amino-acid transport</keyword>
<keyword evidence="8" id="KW-1185">Reference proteome</keyword>
<dbReference type="GO" id="GO:0016887">
    <property type="term" value="F:ATP hydrolysis activity"/>
    <property type="evidence" value="ECO:0007669"/>
    <property type="project" value="InterPro"/>
</dbReference>
<keyword evidence="4 7" id="KW-0067">ATP-binding</keyword>
<evidence type="ECO:0000259" key="6">
    <source>
        <dbReference type="PROSITE" id="PS50893"/>
    </source>
</evidence>
<evidence type="ECO:0000256" key="1">
    <source>
        <dbReference type="ARBA" id="ARBA00005417"/>
    </source>
</evidence>
<accession>A0A1X6ZJB1</accession>
<dbReference type="InterPro" id="IPR017871">
    <property type="entry name" value="ABC_transporter-like_CS"/>
</dbReference>
<dbReference type="InterPro" id="IPR003593">
    <property type="entry name" value="AAA+_ATPase"/>
</dbReference>
<comment type="similarity">
    <text evidence="1">Belongs to the ABC transporter superfamily.</text>
</comment>
<dbReference type="OrthoDB" id="9806149at2"/>
<evidence type="ECO:0000313" key="7">
    <source>
        <dbReference type="EMBL" id="SLN53230.1"/>
    </source>
</evidence>
<proteinExistence type="inferred from homology"/>
<dbReference type="InterPro" id="IPR003439">
    <property type="entry name" value="ABC_transporter-like_ATP-bd"/>
</dbReference>
<reference evidence="7 8" key="1">
    <citation type="submission" date="2017-03" db="EMBL/GenBank/DDBJ databases">
        <authorList>
            <person name="Afonso C.L."/>
            <person name="Miller P.J."/>
            <person name="Scott M.A."/>
            <person name="Spackman E."/>
            <person name="Goraichik I."/>
            <person name="Dimitrov K.M."/>
            <person name="Suarez D.L."/>
            <person name="Swayne D.E."/>
        </authorList>
    </citation>
    <scope>NUCLEOTIDE SEQUENCE [LARGE SCALE GENOMIC DNA]</scope>
    <source>
        <strain evidence="7 8">CECT 8625</strain>
    </source>
</reference>
<dbReference type="GO" id="GO:0005524">
    <property type="term" value="F:ATP binding"/>
    <property type="evidence" value="ECO:0007669"/>
    <property type="project" value="UniProtKB-KW"/>
</dbReference>
<dbReference type="RefSeq" id="WP_085792378.1">
    <property type="nucleotide sequence ID" value="NZ_FWFK01000004.1"/>
</dbReference>
<dbReference type="Gene3D" id="3.40.50.300">
    <property type="entry name" value="P-loop containing nucleotide triphosphate hydrolases"/>
    <property type="match status" value="1"/>
</dbReference>
<dbReference type="AlphaFoldDB" id="A0A1X6ZJB1"/>
<evidence type="ECO:0000256" key="4">
    <source>
        <dbReference type="ARBA" id="ARBA00022840"/>
    </source>
</evidence>
<evidence type="ECO:0000313" key="8">
    <source>
        <dbReference type="Proteomes" id="UP000193570"/>
    </source>
</evidence>
<protein>
    <submittedName>
        <fullName evidence="7">High-affinity branched-chain amino acid transport ATP-binding protein LivF</fullName>
    </submittedName>
</protein>
<dbReference type="InterPro" id="IPR052156">
    <property type="entry name" value="BCAA_Transport_ATP-bd_LivF"/>
</dbReference>
<keyword evidence="2" id="KW-0813">Transport</keyword>
<dbReference type="SUPFAM" id="SSF52540">
    <property type="entry name" value="P-loop containing nucleoside triphosphate hydrolases"/>
    <property type="match status" value="1"/>
</dbReference>
<gene>
    <name evidence="7" type="primary">livF_4</name>
    <name evidence="7" type="ORF">ROJ8625_02716</name>
</gene>
<dbReference type="PROSITE" id="PS50893">
    <property type="entry name" value="ABC_TRANSPORTER_2"/>
    <property type="match status" value="1"/>
</dbReference>
<name>A0A1X6ZJB1_9RHOB</name>
<evidence type="ECO:0000256" key="2">
    <source>
        <dbReference type="ARBA" id="ARBA00022448"/>
    </source>
</evidence>